<keyword evidence="5 10" id="KW-0732">Signal</keyword>
<dbReference type="FunFam" id="3.80.10.10:FF:000383">
    <property type="entry name" value="Leucine-rich repeat receptor protein kinase EMS1"/>
    <property type="match status" value="1"/>
</dbReference>
<keyword evidence="6" id="KW-0677">Repeat</keyword>
<feature type="chain" id="PRO_5001567909" description="Leucine-rich repeat-containing N-terminal plant-type domain-containing protein" evidence="10">
    <location>
        <begin position="20"/>
        <end position="346"/>
    </location>
</feature>
<evidence type="ECO:0000256" key="2">
    <source>
        <dbReference type="ARBA" id="ARBA00009592"/>
    </source>
</evidence>
<dbReference type="Pfam" id="PF08263">
    <property type="entry name" value="LRRNT_2"/>
    <property type="match status" value="1"/>
</dbReference>
<dbReference type="InParanoid" id="A0A059ALI0"/>
<protein>
    <recommendedName>
        <fullName evidence="11">Leucine-rich repeat-containing N-terminal plant-type domain-containing protein</fullName>
    </recommendedName>
</protein>
<keyword evidence="7" id="KW-1133">Transmembrane helix</keyword>
<dbReference type="EMBL" id="KK198761">
    <property type="protein sequence ID" value="KCW54708.1"/>
    <property type="molecule type" value="Genomic_DNA"/>
</dbReference>
<dbReference type="AlphaFoldDB" id="A0A059ALI0"/>
<dbReference type="InterPro" id="IPR001611">
    <property type="entry name" value="Leu-rich_rpt"/>
</dbReference>
<keyword evidence="4" id="KW-0812">Transmembrane</keyword>
<keyword evidence="9" id="KW-0325">Glycoprotein</keyword>
<proteinExistence type="inferred from homology"/>
<dbReference type="Gene3D" id="3.80.10.10">
    <property type="entry name" value="Ribonuclease Inhibitor"/>
    <property type="match status" value="2"/>
</dbReference>
<evidence type="ECO:0000313" key="12">
    <source>
        <dbReference type="EMBL" id="KCW54708.1"/>
    </source>
</evidence>
<name>A0A059ALI0_EUCGR</name>
<dbReference type="FunFam" id="3.80.10.10:FF:000275">
    <property type="entry name" value="Leucine-rich repeat receptor-like protein kinase"/>
    <property type="match status" value="1"/>
</dbReference>
<evidence type="ECO:0000256" key="1">
    <source>
        <dbReference type="ARBA" id="ARBA00004479"/>
    </source>
</evidence>
<evidence type="ECO:0000256" key="5">
    <source>
        <dbReference type="ARBA" id="ARBA00022729"/>
    </source>
</evidence>
<sequence length="346" mass="38777">MHLISAFISLVLVIHQTHSNTYIAYAFYLGNETDRAALLVFKSKMIDDPQGIVSSWNESLSHCNWLGVSCSRRHAGRVTALNLNNQKLIGTIPPDIGNLTFLRRVHLEANRLRGNIPEEFGRLFRLKTLGLLKNELGGEIPRNLSSCVGMQFLFLQYNQLSGRIPDELRYLAERELVVFGVSVKNLTGRIPSWLGNGSSLIELYMGHNEQRGRIPADVGSISKLKTLNLHYNNLTGCIPSSVYNLISLVYFEVGGQESIFRQVPQSLPNATGLEDLFLTSNSFTGNVPANLGNLRNHTMISFSKNQFQTGFDSLNFLTEFTNCTKLKVLDFGHKKLKAKYLLTLLI</sequence>
<keyword evidence="8" id="KW-0472">Membrane</keyword>
<evidence type="ECO:0000256" key="10">
    <source>
        <dbReference type="SAM" id="SignalP"/>
    </source>
</evidence>
<dbReference type="PANTHER" id="PTHR48004">
    <property type="entry name" value="OS01G0149700 PROTEIN"/>
    <property type="match status" value="1"/>
</dbReference>
<dbReference type="PANTHER" id="PTHR48004:SF73">
    <property type="entry name" value="RECEPTOR-LIKE PROTEIN 16-RELATED"/>
    <property type="match status" value="1"/>
</dbReference>
<evidence type="ECO:0000256" key="9">
    <source>
        <dbReference type="ARBA" id="ARBA00023180"/>
    </source>
</evidence>
<accession>A0A059ALI0</accession>
<evidence type="ECO:0000256" key="7">
    <source>
        <dbReference type="ARBA" id="ARBA00022989"/>
    </source>
</evidence>
<evidence type="ECO:0000256" key="6">
    <source>
        <dbReference type="ARBA" id="ARBA00022737"/>
    </source>
</evidence>
<evidence type="ECO:0000259" key="11">
    <source>
        <dbReference type="Pfam" id="PF08263"/>
    </source>
</evidence>
<dbReference type="Pfam" id="PF00560">
    <property type="entry name" value="LRR_1"/>
    <property type="match status" value="4"/>
</dbReference>
<gene>
    <name evidence="12" type="ORF">EUGRSUZ_I00657</name>
</gene>
<reference evidence="12" key="1">
    <citation type="submission" date="2013-07" db="EMBL/GenBank/DDBJ databases">
        <title>The genome of Eucalyptus grandis.</title>
        <authorList>
            <person name="Schmutz J."/>
            <person name="Hayes R."/>
            <person name="Myburg A."/>
            <person name="Tuskan G."/>
            <person name="Grattapaglia D."/>
            <person name="Rokhsar D.S."/>
        </authorList>
    </citation>
    <scope>NUCLEOTIDE SEQUENCE</scope>
    <source>
        <tissue evidence="12">Leaf extractions</tissue>
    </source>
</reference>
<comment type="similarity">
    <text evidence="2">Belongs to the RLP family.</text>
</comment>
<dbReference type="OMA" id="TKWVERC"/>
<dbReference type="InterPro" id="IPR052941">
    <property type="entry name" value="StomDev_PlantInt_Reg"/>
</dbReference>
<dbReference type="GO" id="GO:0005886">
    <property type="term" value="C:plasma membrane"/>
    <property type="evidence" value="ECO:0000318"/>
    <property type="project" value="GO_Central"/>
</dbReference>
<keyword evidence="3" id="KW-0433">Leucine-rich repeat</keyword>
<dbReference type="InterPro" id="IPR013210">
    <property type="entry name" value="LRR_N_plant-typ"/>
</dbReference>
<dbReference type="GO" id="GO:0038023">
    <property type="term" value="F:signaling receptor activity"/>
    <property type="evidence" value="ECO:0000318"/>
    <property type="project" value="GO_Central"/>
</dbReference>
<evidence type="ECO:0000256" key="8">
    <source>
        <dbReference type="ARBA" id="ARBA00023136"/>
    </source>
</evidence>
<comment type="subcellular location">
    <subcellularLocation>
        <location evidence="1">Membrane</location>
        <topology evidence="1">Single-pass type I membrane protein</topology>
    </subcellularLocation>
</comment>
<evidence type="ECO:0000256" key="4">
    <source>
        <dbReference type="ARBA" id="ARBA00022692"/>
    </source>
</evidence>
<dbReference type="Gramene" id="KCW54708">
    <property type="protein sequence ID" value="KCW54708"/>
    <property type="gene ID" value="EUGRSUZ_I00657"/>
</dbReference>
<dbReference type="InterPro" id="IPR032675">
    <property type="entry name" value="LRR_dom_sf"/>
</dbReference>
<feature type="domain" description="Leucine-rich repeat-containing N-terminal plant-type" evidence="11">
    <location>
        <begin position="32"/>
        <end position="71"/>
    </location>
</feature>
<feature type="signal peptide" evidence="10">
    <location>
        <begin position="1"/>
        <end position="19"/>
    </location>
</feature>
<organism evidence="12">
    <name type="scientific">Eucalyptus grandis</name>
    <name type="common">Flooded gum</name>
    <dbReference type="NCBI Taxonomy" id="71139"/>
    <lineage>
        <taxon>Eukaryota</taxon>
        <taxon>Viridiplantae</taxon>
        <taxon>Streptophyta</taxon>
        <taxon>Embryophyta</taxon>
        <taxon>Tracheophyta</taxon>
        <taxon>Spermatophyta</taxon>
        <taxon>Magnoliopsida</taxon>
        <taxon>eudicotyledons</taxon>
        <taxon>Gunneridae</taxon>
        <taxon>Pentapetalae</taxon>
        <taxon>rosids</taxon>
        <taxon>malvids</taxon>
        <taxon>Myrtales</taxon>
        <taxon>Myrtaceae</taxon>
        <taxon>Myrtoideae</taxon>
        <taxon>Eucalypteae</taxon>
        <taxon>Eucalyptus</taxon>
    </lineage>
</organism>
<dbReference type="SUPFAM" id="SSF52058">
    <property type="entry name" value="L domain-like"/>
    <property type="match status" value="1"/>
</dbReference>
<evidence type="ECO:0000256" key="3">
    <source>
        <dbReference type="ARBA" id="ARBA00022614"/>
    </source>
</evidence>